<feature type="transmembrane region" description="Helical" evidence="7">
    <location>
        <begin position="57"/>
        <end position="76"/>
    </location>
</feature>
<comment type="caution">
    <text evidence="9">The sequence shown here is derived from an EMBL/GenBank/DDBJ whole genome shotgun (WGS) entry which is preliminary data.</text>
</comment>
<organism evidence="9 10">
    <name type="scientific">Mediterraneibacter gnavus</name>
    <name type="common">Ruminococcus gnavus</name>
    <dbReference type="NCBI Taxonomy" id="33038"/>
    <lineage>
        <taxon>Bacteria</taxon>
        <taxon>Bacillati</taxon>
        <taxon>Bacillota</taxon>
        <taxon>Clostridia</taxon>
        <taxon>Lachnospirales</taxon>
        <taxon>Lachnospiraceae</taxon>
        <taxon>Mediterraneibacter</taxon>
    </lineage>
</organism>
<keyword evidence="3 7" id="KW-0812">Transmembrane</keyword>
<feature type="transmembrane region" description="Helical" evidence="7">
    <location>
        <begin position="31"/>
        <end position="50"/>
    </location>
</feature>
<dbReference type="GO" id="GO:0016787">
    <property type="term" value="F:hydrolase activity"/>
    <property type="evidence" value="ECO:0007669"/>
    <property type="project" value="UniProtKB-KW"/>
</dbReference>
<dbReference type="AlphaFoldDB" id="A0A2N5NHM5"/>
<keyword evidence="2" id="KW-1003">Cell membrane</keyword>
<evidence type="ECO:0000256" key="5">
    <source>
        <dbReference type="ARBA" id="ARBA00022989"/>
    </source>
</evidence>
<dbReference type="RefSeq" id="WP_101879727.1">
    <property type="nucleotide sequence ID" value="NZ_NIHM01000011.1"/>
</dbReference>
<feature type="transmembrane region" description="Helical" evidence="7">
    <location>
        <begin position="153"/>
        <end position="171"/>
    </location>
</feature>
<evidence type="ECO:0000256" key="7">
    <source>
        <dbReference type="SAM" id="Phobius"/>
    </source>
</evidence>
<comment type="subcellular location">
    <subcellularLocation>
        <location evidence="1">Cell membrane</location>
        <topology evidence="1">Multi-pass membrane protein</topology>
    </subcellularLocation>
</comment>
<dbReference type="EMBL" id="NIHM01000011">
    <property type="protein sequence ID" value="PLT54700.1"/>
    <property type="molecule type" value="Genomic_DNA"/>
</dbReference>
<proteinExistence type="predicted"/>
<evidence type="ECO:0000256" key="3">
    <source>
        <dbReference type="ARBA" id="ARBA00022692"/>
    </source>
</evidence>
<dbReference type="InterPro" id="IPR036938">
    <property type="entry name" value="PAP2/HPO_sf"/>
</dbReference>
<reference evidence="9 10" key="1">
    <citation type="journal article" date="2017" name="Genome Med.">
        <title>A novel Ruminococcus gnavus clade enriched in inflammatory bowel disease patients.</title>
        <authorList>
            <person name="Hall A.B."/>
            <person name="Yassour M."/>
            <person name="Sauk J."/>
            <person name="Garner A."/>
            <person name="Jiang X."/>
            <person name="Arthur T."/>
            <person name="Lagoudas G.K."/>
            <person name="Vatanen T."/>
            <person name="Fornelos N."/>
            <person name="Wilson R."/>
            <person name="Bertha M."/>
            <person name="Cohen M."/>
            <person name="Garber J."/>
            <person name="Khalili H."/>
            <person name="Gevers D."/>
            <person name="Ananthakrishnan A.N."/>
            <person name="Kugathasan S."/>
            <person name="Lander E.S."/>
            <person name="Blainey P."/>
            <person name="Vlamakis H."/>
            <person name="Xavier R.J."/>
            <person name="Huttenhower C."/>
        </authorList>
    </citation>
    <scope>NUCLEOTIDE SEQUENCE [LARGE SCALE GENOMIC DNA]</scope>
    <source>
        <strain evidence="9 10">RJX1118</strain>
    </source>
</reference>
<dbReference type="GO" id="GO:0005886">
    <property type="term" value="C:plasma membrane"/>
    <property type="evidence" value="ECO:0007669"/>
    <property type="project" value="UniProtKB-SubCell"/>
</dbReference>
<evidence type="ECO:0000313" key="9">
    <source>
        <dbReference type="EMBL" id="PLT54700.1"/>
    </source>
</evidence>
<gene>
    <name evidence="9" type="ORF">CDL18_08985</name>
</gene>
<dbReference type="SUPFAM" id="SSF48317">
    <property type="entry name" value="Acid phosphatase/Vanadium-dependent haloperoxidase"/>
    <property type="match status" value="1"/>
</dbReference>
<name>A0A2N5NHM5_MEDGN</name>
<evidence type="ECO:0000313" key="10">
    <source>
        <dbReference type="Proteomes" id="UP000234849"/>
    </source>
</evidence>
<evidence type="ECO:0000256" key="4">
    <source>
        <dbReference type="ARBA" id="ARBA00022801"/>
    </source>
</evidence>
<feature type="domain" description="Phosphatidic acid phosphatase type 2/haloperoxidase" evidence="8">
    <location>
        <begin position="57"/>
        <end position="168"/>
    </location>
</feature>
<keyword evidence="4" id="KW-0378">Hydrolase</keyword>
<evidence type="ECO:0000259" key="8">
    <source>
        <dbReference type="SMART" id="SM00014"/>
    </source>
</evidence>
<dbReference type="Proteomes" id="UP000234849">
    <property type="component" value="Unassembled WGS sequence"/>
</dbReference>
<dbReference type="PANTHER" id="PTHR14969">
    <property type="entry name" value="SPHINGOSINE-1-PHOSPHATE PHOSPHOHYDROLASE"/>
    <property type="match status" value="1"/>
</dbReference>
<keyword evidence="5 7" id="KW-1133">Transmembrane helix</keyword>
<keyword evidence="6 7" id="KW-0472">Membrane</keyword>
<evidence type="ECO:0000256" key="2">
    <source>
        <dbReference type="ARBA" id="ARBA00022475"/>
    </source>
</evidence>
<dbReference type="PANTHER" id="PTHR14969:SF62">
    <property type="entry name" value="DECAPRENYLPHOSPHORYL-5-PHOSPHORIBOSE PHOSPHATASE RV3807C-RELATED"/>
    <property type="match status" value="1"/>
</dbReference>
<evidence type="ECO:0000256" key="1">
    <source>
        <dbReference type="ARBA" id="ARBA00004651"/>
    </source>
</evidence>
<evidence type="ECO:0000256" key="6">
    <source>
        <dbReference type="ARBA" id="ARBA00023136"/>
    </source>
</evidence>
<dbReference type="Pfam" id="PF01569">
    <property type="entry name" value="PAP2"/>
    <property type="match status" value="1"/>
</dbReference>
<feature type="transmembrane region" description="Helical" evidence="7">
    <location>
        <begin position="127"/>
        <end position="147"/>
    </location>
</feature>
<dbReference type="Gene3D" id="1.20.144.10">
    <property type="entry name" value="Phosphatidic acid phosphatase type 2/haloperoxidase"/>
    <property type="match status" value="2"/>
</dbReference>
<protein>
    <submittedName>
        <fullName evidence="9">Phosphatase PAP2 family protein</fullName>
    </submittedName>
</protein>
<sequence>MEAILQWDGQALLFIQEHIRQVWMDGFWKTITHLGDAGWFWIIFGIVLLIPKKTRKAGIAALAALAIGALITNVALKNIIARIRPYEVVEGLKLLIEPQSDFSFPSGHTCASIGAALAMYPFLERKWGIPLVILAVLISLSRLYVGVHYPTDVLGGAVVGAFAAWGAVRIVKHGLVRKAKKAEK</sequence>
<dbReference type="InterPro" id="IPR000326">
    <property type="entry name" value="PAP2/HPO"/>
</dbReference>
<dbReference type="SMART" id="SM00014">
    <property type="entry name" value="acidPPc"/>
    <property type="match status" value="1"/>
</dbReference>
<accession>A0A2N5NHM5</accession>